<organism evidence="1 2">
    <name type="scientific">Melia azedarach</name>
    <name type="common">Chinaberry tree</name>
    <dbReference type="NCBI Taxonomy" id="155640"/>
    <lineage>
        <taxon>Eukaryota</taxon>
        <taxon>Viridiplantae</taxon>
        <taxon>Streptophyta</taxon>
        <taxon>Embryophyta</taxon>
        <taxon>Tracheophyta</taxon>
        <taxon>Spermatophyta</taxon>
        <taxon>Magnoliopsida</taxon>
        <taxon>eudicotyledons</taxon>
        <taxon>Gunneridae</taxon>
        <taxon>Pentapetalae</taxon>
        <taxon>rosids</taxon>
        <taxon>malvids</taxon>
        <taxon>Sapindales</taxon>
        <taxon>Meliaceae</taxon>
        <taxon>Melia</taxon>
    </lineage>
</organism>
<dbReference type="Proteomes" id="UP001164539">
    <property type="component" value="Chromosome 10"/>
</dbReference>
<reference evidence="1 2" key="1">
    <citation type="journal article" date="2023" name="Science">
        <title>Complex scaffold remodeling in plant triterpene biosynthesis.</title>
        <authorList>
            <person name="De La Pena R."/>
            <person name="Hodgson H."/>
            <person name="Liu J.C."/>
            <person name="Stephenson M.J."/>
            <person name="Martin A.C."/>
            <person name="Owen C."/>
            <person name="Harkess A."/>
            <person name="Leebens-Mack J."/>
            <person name="Jimenez L.E."/>
            <person name="Osbourn A."/>
            <person name="Sattely E.S."/>
        </authorList>
    </citation>
    <scope>NUCLEOTIDE SEQUENCE [LARGE SCALE GENOMIC DNA]</scope>
    <source>
        <strain evidence="2">cv. JPN11</strain>
        <tissue evidence="1">Leaf</tissue>
    </source>
</reference>
<accession>A0ACC1XBT6</accession>
<dbReference type="EMBL" id="CM051403">
    <property type="protein sequence ID" value="KAJ4708237.1"/>
    <property type="molecule type" value="Genomic_DNA"/>
</dbReference>
<gene>
    <name evidence="1" type="ORF">OWV82_018214</name>
</gene>
<protein>
    <submittedName>
        <fullName evidence="1">Cucumber peeling cupredoxin</fullName>
    </submittedName>
</protein>
<name>A0ACC1XBT6_MELAZ</name>
<proteinExistence type="predicted"/>
<keyword evidence="2" id="KW-1185">Reference proteome</keyword>
<sequence length="156" mass="16875">MGIKLHMIGFLIVVATLFETATSETCTVGDYIGWRIPPAGAATYSTWSRKKKFQVADTIVFNWTGTDDVAEVSKADYDKCRTTNPIGEIQRISPVNFTLGSNGTLYFICTVDSHCDRGQKVAINVGGAHSSASSLAVGSLTATFFTLFLPLLRCPI</sequence>
<comment type="caution">
    <text evidence="1">The sequence shown here is derived from an EMBL/GenBank/DDBJ whole genome shotgun (WGS) entry which is preliminary data.</text>
</comment>
<evidence type="ECO:0000313" key="2">
    <source>
        <dbReference type="Proteomes" id="UP001164539"/>
    </source>
</evidence>
<evidence type="ECO:0000313" key="1">
    <source>
        <dbReference type="EMBL" id="KAJ4708237.1"/>
    </source>
</evidence>